<gene>
    <name evidence="2" type="ORF">NESG_00501</name>
</gene>
<feature type="compositionally biased region" description="Polar residues" evidence="1">
    <location>
        <begin position="8"/>
        <end position="17"/>
    </location>
</feature>
<feature type="region of interest" description="Disordered" evidence="1">
    <location>
        <begin position="1"/>
        <end position="33"/>
    </location>
</feature>
<dbReference type="Proteomes" id="UP000054524">
    <property type="component" value="Unassembled WGS sequence"/>
</dbReference>
<keyword evidence="3" id="KW-1185">Reference proteome</keyword>
<proteinExistence type="predicted"/>
<dbReference type="RefSeq" id="XP_052905977.1">
    <property type="nucleotide sequence ID" value="XM_053048152.1"/>
</dbReference>
<evidence type="ECO:0000313" key="2">
    <source>
        <dbReference type="EMBL" id="KFG27422.1"/>
    </source>
</evidence>
<dbReference type="GeneID" id="77675474"/>
<protein>
    <submittedName>
        <fullName evidence="2">Uncharacterized protein</fullName>
    </submittedName>
</protein>
<comment type="caution">
    <text evidence="2">The sequence shown here is derived from an EMBL/GenBank/DDBJ whole genome shotgun (WGS) entry which is preliminary data.</text>
</comment>
<dbReference type="EMBL" id="AKIJ01000001">
    <property type="protein sequence ID" value="KFG27422.1"/>
    <property type="molecule type" value="Genomic_DNA"/>
</dbReference>
<sequence>MKRETAAAEQNSSQSELNRLLQDDSLRTTKHRSSAVHEGYINEGFEYSGINERENDITLEMGCVNEKNTLLEEEEKKRKEYIPSNGSCIKKRVLNIAYKTVPAVLVFSMVYLAEKTRNNLSACSKQIETTMSSIQKKTHSEQDASKMHE</sequence>
<dbReference type="HOGENOM" id="CLU_1750174_0_0_1"/>
<name>A0A086J5K4_NEMA1</name>
<dbReference type="AlphaFoldDB" id="A0A086J5K4"/>
<accession>A0A086J5K4</accession>
<reference evidence="2 3" key="1">
    <citation type="journal article" date="2014" name="Genome Announc.">
        <title>Genome Sequence of the Microsporidian Species Nematocida sp1 Strain ERTm6 (ATCC PRA-372).</title>
        <authorList>
            <person name="Bakowski M.A."/>
            <person name="Priest M."/>
            <person name="Young S."/>
            <person name="Cuomo C.A."/>
            <person name="Troemel E.R."/>
        </authorList>
    </citation>
    <scope>NUCLEOTIDE SEQUENCE [LARGE SCALE GENOMIC DNA]</scope>
    <source>
        <strain evidence="2 3">ERTm6</strain>
    </source>
</reference>
<evidence type="ECO:0000313" key="3">
    <source>
        <dbReference type="Proteomes" id="UP000054524"/>
    </source>
</evidence>
<evidence type="ECO:0000256" key="1">
    <source>
        <dbReference type="SAM" id="MobiDB-lite"/>
    </source>
</evidence>
<organism evidence="2 3">
    <name type="scientific">Nematocida ausubeli (strain ATCC PRA-371 / ERTm2)</name>
    <name type="common">Nematode killer fungus</name>
    <dbReference type="NCBI Taxonomy" id="1913371"/>
    <lineage>
        <taxon>Eukaryota</taxon>
        <taxon>Fungi</taxon>
        <taxon>Fungi incertae sedis</taxon>
        <taxon>Microsporidia</taxon>
        <taxon>Nematocida</taxon>
    </lineage>
</organism>